<sequence length="288" mass="31427">MQKFSEGTRRYTRVLPDIAIHCSILQASTGRFRHFLIDQPSVIHVKSGRKRILSKGADVSAGPGDAIFLPQGLECTVINAAEENGAYHSDAYIFSPALISLYAEAAAHPTSEAIRIEPDAGFLDALERSRLAIADESATTIGIHRHILGELVVRLQALGINLTPDPRENLCLRIRGLVREEPGREWPASTISAALGMSEQTLRRKLALLGTSLTDIIADVRMTMALGLLQATELPINRVALEVGYESASKFAARFRARFGLSPRDIRVAAEQDERCGTEFERSRAAAG</sequence>
<dbReference type="GO" id="GO:0003700">
    <property type="term" value="F:DNA-binding transcription factor activity"/>
    <property type="evidence" value="ECO:0007669"/>
    <property type="project" value="InterPro"/>
</dbReference>
<dbReference type="Pfam" id="PF12833">
    <property type="entry name" value="HTH_18"/>
    <property type="match status" value="1"/>
</dbReference>
<dbReference type="PANTHER" id="PTHR47894:SF4">
    <property type="entry name" value="HTH-TYPE TRANSCRIPTIONAL REGULATOR GADX"/>
    <property type="match status" value="1"/>
</dbReference>
<evidence type="ECO:0000256" key="1">
    <source>
        <dbReference type="ARBA" id="ARBA00023015"/>
    </source>
</evidence>
<feature type="domain" description="HTH araC/xylS-type" evidence="4">
    <location>
        <begin position="172"/>
        <end position="269"/>
    </location>
</feature>
<reference evidence="5 6" key="1">
    <citation type="submission" date="2020-02" db="EMBL/GenBank/DDBJ databases">
        <title>Genome sequence of the type strain CCBAU10050 of Rhizobium daejeonense.</title>
        <authorList>
            <person name="Gao J."/>
            <person name="Sun J."/>
        </authorList>
    </citation>
    <scope>NUCLEOTIDE SEQUENCE [LARGE SCALE GENOMIC DNA]</scope>
    <source>
        <strain evidence="5 6">CCBAU10050</strain>
    </source>
</reference>
<dbReference type="InterPro" id="IPR018060">
    <property type="entry name" value="HTH_AraC"/>
</dbReference>
<dbReference type="PANTHER" id="PTHR47894">
    <property type="entry name" value="HTH-TYPE TRANSCRIPTIONAL REGULATOR GADX"/>
    <property type="match status" value="1"/>
</dbReference>
<evidence type="ECO:0000259" key="4">
    <source>
        <dbReference type="PROSITE" id="PS01124"/>
    </source>
</evidence>
<dbReference type="GO" id="GO:0000976">
    <property type="term" value="F:transcription cis-regulatory region binding"/>
    <property type="evidence" value="ECO:0007669"/>
    <property type="project" value="TreeGrafter"/>
</dbReference>
<organism evidence="5 6">
    <name type="scientific">Rhizobium daejeonense</name>
    <dbReference type="NCBI Taxonomy" id="240521"/>
    <lineage>
        <taxon>Bacteria</taxon>
        <taxon>Pseudomonadati</taxon>
        <taxon>Pseudomonadota</taxon>
        <taxon>Alphaproteobacteria</taxon>
        <taxon>Hyphomicrobiales</taxon>
        <taxon>Rhizobiaceae</taxon>
        <taxon>Rhizobium/Agrobacterium group</taxon>
        <taxon>Rhizobium</taxon>
    </lineage>
</organism>
<dbReference type="InterPro" id="IPR018062">
    <property type="entry name" value="HTH_AraC-typ_CS"/>
</dbReference>
<evidence type="ECO:0000256" key="3">
    <source>
        <dbReference type="ARBA" id="ARBA00023163"/>
    </source>
</evidence>
<name>A0A6M1RVL9_9HYPH</name>
<keyword evidence="3" id="KW-0804">Transcription</keyword>
<dbReference type="SUPFAM" id="SSF46689">
    <property type="entry name" value="Homeodomain-like"/>
    <property type="match status" value="1"/>
</dbReference>
<gene>
    <name evidence="5" type="ORF">G6N76_05750</name>
</gene>
<dbReference type="SUPFAM" id="SSF51182">
    <property type="entry name" value="RmlC-like cupins"/>
    <property type="match status" value="1"/>
</dbReference>
<dbReference type="PRINTS" id="PR00032">
    <property type="entry name" value="HTHARAC"/>
</dbReference>
<evidence type="ECO:0000313" key="6">
    <source>
        <dbReference type="Proteomes" id="UP000477849"/>
    </source>
</evidence>
<protein>
    <submittedName>
        <fullName evidence="5">Helix-turn-helix transcriptional regulator</fullName>
    </submittedName>
</protein>
<proteinExistence type="predicted"/>
<dbReference type="AlphaFoldDB" id="A0A6M1RVL9"/>
<dbReference type="EMBL" id="JAAKZH010000002">
    <property type="protein sequence ID" value="NGO63169.1"/>
    <property type="molecule type" value="Genomic_DNA"/>
</dbReference>
<dbReference type="GO" id="GO:0005829">
    <property type="term" value="C:cytosol"/>
    <property type="evidence" value="ECO:0007669"/>
    <property type="project" value="TreeGrafter"/>
</dbReference>
<dbReference type="SMART" id="SM00342">
    <property type="entry name" value="HTH_ARAC"/>
    <property type="match status" value="1"/>
</dbReference>
<dbReference type="InterPro" id="IPR011051">
    <property type="entry name" value="RmlC_Cupin_sf"/>
</dbReference>
<keyword evidence="6" id="KW-1185">Reference proteome</keyword>
<dbReference type="InterPro" id="IPR020449">
    <property type="entry name" value="Tscrpt_reg_AraC-type_HTH"/>
</dbReference>
<dbReference type="RefSeq" id="WP_163904571.1">
    <property type="nucleotide sequence ID" value="NZ_CP048427.1"/>
</dbReference>
<keyword evidence="2" id="KW-0238">DNA-binding</keyword>
<comment type="caution">
    <text evidence="5">The sequence shown here is derived from an EMBL/GenBank/DDBJ whole genome shotgun (WGS) entry which is preliminary data.</text>
</comment>
<dbReference type="InterPro" id="IPR009057">
    <property type="entry name" value="Homeodomain-like_sf"/>
</dbReference>
<dbReference type="PROSITE" id="PS01124">
    <property type="entry name" value="HTH_ARAC_FAMILY_2"/>
    <property type="match status" value="1"/>
</dbReference>
<keyword evidence="1" id="KW-0805">Transcription regulation</keyword>
<dbReference type="Proteomes" id="UP000477849">
    <property type="component" value="Unassembled WGS sequence"/>
</dbReference>
<dbReference type="Gene3D" id="1.10.10.60">
    <property type="entry name" value="Homeodomain-like"/>
    <property type="match status" value="1"/>
</dbReference>
<dbReference type="PROSITE" id="PS00041">
    <property type="entry name" value="HTH_ARAC_FAMILY_1"/>
    <property type="match status" value="1"/>
</dbReference>
<accession>A0A6M1RVL9</accession>
<evidence type="ECO:0000313" key="5">
    <source>
        <dbReference type="EMBL" id="NGO63169.1"/>
    </source>
</evidence>
<evidence type="ECO:0000256" key="2">
    <source>
        <dbReference type="ARBA" id="ARBA00023125"/>
    </source>
</evidence>